<evidence type="ECO:0000313" key="2">
    <source>
        <dbReference type="EMBL" id="AZA98844.1"/>
    </source>
</evidence>
<dbReference type="EMBL" id="FTNZ01000001">
    <property type="protein sequence ID" value="SIS29269.1"/>
    <property type="molecule type" value="Genomic_DNA"/>
</dbReference>
<dbReference type="STRING" id="112234.SAMN05421768_101537"/>
<dbReference type="RefSeq" id="WP_076351671.1">
    <property type="nucleotide sequence ID" value="NZ_CP033926.1"/>
</dbReference>
<dbReference type="Proteomes" id="UP000186106">
    <property type="component" value="Unassembled WGS sequence"/>
</dbReference>
<evidence type="ECO:0000313" key="5">
    <source>
        <dbReference type="Proteomes" id="UP000279541"/>
    </source>
</evidence>
<dbReference type="KEGG" id="cjt:EG359_04125"/>
<feature type="transmembrane region" description="Helical" evidence="1">
    <location>
        <begin position="60"/>
        <end position="81"/>
    </location>
</feature>
<protein>
    <submittedName>
        <fullName evidence="3">Uncharacterized protein</fullName>
    </submittedName>
</protein>
<keyword evidence="5" id="KW-1185">Reference proteome</keyword>
<dbReference type="AlphaFoldDB" id="A0A1N7HWN2"/>
<evidence type="ECO:0000256" key="1">
    <source>
        <dbReference type="SAM" id="Phobius"/>
    </source>
</evidence>
<evidence type="ECO:0000313" key="4">
    <source>
        <dbReference type="Proteomes" id="UP000186106"/>
    </source>
</evidence>
<dbReference type="Proteomes" id="UP000279541">
    <property type="component" value="Chromosome"/>
</dbReference>
<sequence length="114" mass="12738">MSPELRELFEIKQEEKKNNPPARQNVGTHVLIRLAVLILGTIAFSIAMSMASGWGVLGVAIYMVIFHSLWFLFILIEAIVLQSIEKLKLRNANLTLSGILLLIYGIAAIMIFLD</sequence>
<organism evidence="3 4">
    <name type="scientific">Chryseobacterium joostei</name>
    <dbReference type="NCBI Taxonomy" id="112234"/>
    <lineage>
        <taxon>Bacteria</taxon>
        <taxon>Pseudomonadati</taxon>
        <taxon>Bacteroidota</taxon>
        <taxon>Flavobacteriia</taxon>
        <taxon>Flavobacteriales</taxon>
        <taxon>Weeksellaceae</taxon>
        <taxon>Chryseobacterium group</taxon>
        <taxon>Chryseobacterium</taxon>
    </lineage>
</organism>
<gene>
    <name evidence="2" type="ORF">EG359_04125</name>
    <name evidence="3" type="ORF">SAMN05421768_101537</name>
</gene>
<reference evidence="2 5" key="2">
    <citation type="submission" date="2018-11" db="EMBL/GenBank/DDBJ databases">
        <title>Proposal to divide the Flavobacteriaceae and reorganize its genera based on Amino Acid Identity values calculated from whole genome sequences.</title>
        <authorList>
            <person name="Nicholson A.C."/>
            <person name="Gulvik C.A."/>
            <person name="Whitney A.M."/>
            <person name="Humrighouse B.W."/>
            <person name="Bell M."/>
            <person name="Holmes B."/>
            <person name="Steigerwalt A.G."/>
            <person name="Villarma A."/>
            <person name="Sheth M."/>
            <person name="Batra D."/>
            <person name="Pryor J."/>
            <person name="Bernardet J.-F."/>
            <person name="Hugo C."/>
            <person name="Kampfer P."/>
            <person name="Newman J."/>
            <person name="McQuiston J.R."/>
        </authorList>
    </citation>
    <scope>NUCLEOTIDE SEQUENCE [LARGE SCALE GENOMIC DNA]</scope>
    <source>
        <strain evidence="2 5">DSM 16927</strain>
    </source>
</reference>
<keyword evidence="1" id="KW-1133">Transmembrane helix</keyword>
<proteinExistence type="predicted"/>
<keyword evidence="1" id="KW-0812">Transmembrane</keyword>
<keyword evidence="1" id="KW-0472">Membrane</keyword>
<evidence type="ECO:0000313" key="3">
    <source>
        <dbReference type="EMBL" id="SIS29269.1"/>
    </source>
</evidence>
<dbReference type="EMBL" id="CP033926">
    <property type="protein sequence ID" value="AZA98844.1"/>
    <property type="molecule type" value="Genomic_DNA"/>
</dbReference>
<dbReference type="OrthoDB" id="1263298at2"/>
<name>A0A1N7HWN2_9FLAO</name>
<accession>A0A1N7HWN2</accession>
<reference evidence="3 4" key="1">
    <citation type="submission" date="2017-01" db="EMBL/GenBank/DDBJ databases">
        <authorList>
            <person name="Mah S.A."/>
            <person name="Swanson W.J."/>
            <person name="Moy G.W."/>
            <person name="Vacquier V.D."/>
        </authorList>
    </citation>
    <scope>NUCLEOTIDE SEQUENCE [LARGE SCALE GENOMIC DNA]</scope>
    <source>
        <strain evidence="3 4">DSM 16927</strain>
    </source>
</reference>
<feature type="transmembrane region" description="Helical" evidence="1">
    <location>
        <begin position="93"/>
        <end position="113"/>
    </location>
</feature>
<feature type="transmembrane region" description="Helical" evidence="1">
    <location>
        <begin position="30"/>
        <end position="54"/>
    </location>
</feature>